<comment type="caution">
    <text evidence="2">The sequence shown here is derived from an EMBL/GenBank/DDBJ whole genome shotgun (WGS) entry which is preliminary data.</text>
</comment>
<feature type="chain" id="PRO_5021812283" evidence="1">
    <location>
        <begin position="26"/>
        <end position="124"/>
    </location>
</feature>
<feature type="non-terminal residue" evidence="2">
    <location>
        <position position="124"/>
    </location>
</feature>
<sequence>MPFANTVHRLFVVALLTLGSGTAAASPYTVIDLGTLGRPGSQANAINGSGVIVGGATINNGQSHAFVYQGASMSDLGIRGSLSTAQAINNTGQIAGYYYSSSYQAFLDTGGKIKDLGTLGGNYA</sequence>
<evidence type="ECO:0000313" key="2">
    <source>
        <dbReference type="EMBL" id="TMQ69621.1"/>
    </source>
</evidence>
<protein>
    <submittedName>
        <fullName evidence="2">HAF repeat-containing protein</fullName>
    </submittedName>
</protein>
<gene>
    <name evidence="2" type="ORF">E6K80_11060</name>
</gene>
<dbReference type="AlphaFoldDB" id="A0A538U1D5"/>
<keyword evidence="1" id="KW-0732">Signal</keyword>
<dbReference type="Proteomes" id="UP000319836">
    <property type="component" value="Unassembled WGS sequence"/>
</dbReference>
<dbReference type="InterPro" id="IPR014262">
    <property type="entry name" value="HAF_rpt"/>
</dbReference>
<dbReference type="EMBL" id="VBPA01000283">
    <property type="protein sequence ID" value="TMQ69621.1"/>
    <property type="molecule type" value="Genomic_DNA"/>
</dbReference>
<evidence type="ECO:0000313" key="3">
    <source>
        <dbReference type="Proteomes" id="UP000319836"/>
    </source>
</evidence>
<feature type="signal peptide" evidence="1">
    <location>
        <begin position="1"/>
        <end position="25"/>
    </location>
</feature>
<dbReference type="NCBIfam" id="TIGR02913">
    <property type="entry name" value="HAF_rpt"/>
    <property type="match status" value="2"/>
</dbReference>
<proteinExistence type="predicted"/>
<name>A0A538U1D5_UNCEI</name>
<organism evidence="2 3">
    <name type="scientific">Eiseniibacteriota bacterium</name>
    <dbReference type="NCBI Taxonomy" id="2212470"/>
    <lineage>
        <taxon>Bacteria</taxon>
        <taxon>Candidatus Eiseniibacteriota</taxon>
    </lineage>
</organism>
<accession>A0A538U1D5</accession>
<reference evidence="2 3" key="1">
    <citation type="journal article" date="2019" name="Nat. Microbiol.">
        <title>Mediterranean grassland soil C-N compound turnover is dependent on rainfall and depth, and is mediated by genomically divergent microorganisms.</title>
        <authorList>
            <person name="Diamond S."/>
            <person name="Andeer P.F."/>
            <person name="Li Z."/>
            <person name="Crits-Christoph A."/>
            <person name="Burstein D."/>
            <person name="Anantharaman K."/>
            <person name="Lane K.R."/>
            <person name="Thomas B.C."/>
            <person name="Pan C."/>
            <person name="Northen T.R."/>
            <person name="Banfield J.F."/>
        </authorList>
    </citation>
    <scope>NUCLEOTIDE SEQUENCE [LARGE SCALE GENOMIC DNA]</scope>
    <source>
        <strain evidence="2">WS_10</strain>
    </source>
</reference>
<evidence type="ECO:0000256" key="1">
    <source>
        <dbReference type="SAM" id="SignalP"/>
    </source>
</evidence>